<organism evidence="1 2">
    <name type="scientific">Hungatella hathewayi</name>
    <dbReference type="NCBI Taxonomy" id="154046"/>
    <lineage>
        <taxon>Bacteria</taxon>
        <taxon>Bacillati</taxon>
        <taxon>Bacillota</taxon>
        <taxon>Clostridia</taxon>
        <taxon>Lachnospirales</taxon>
        <taxon>Lachnospiraceae</taxon>
        <taxon>Hungatella</taxon>
    </lineage>
</organism>
<name>A0A3E2WVJ3_9FIRM</name>
<evidence type="ECO:0000313" key="2">
    <source>
        <dbReference type="Proteomes" id="UP000261111"/>
    </source>
</evidence>
<evidence type="ECO:0000313" key="1">
    <source>
        <dbReference type="EMBL" id="RGC31517.1"/>
    </source>
</evidence>
<reference evidence="1 2" key="1">
    <citation type="submission" date="2018-08" db="EMBL/GenBank/DDBJ databases">
        <title>A genome reference for cultivated species of the human gut microbiota.</title>
        <authorList>
            <person name="Zou Y."/>
            <person name="Xue W."/>
            <person name="Luo G."/>
        </authorList>
    </citation>
    <scope>NUCLEOTIDE SEQUENCE [LARGE SCALE GENOMIC DNA]</scope>
    <source>
        <strain evidence="1 2">AF19-21</strain>
    </source>
</reference>
<gene>
    <name evidence="1" type="ORF">DWX41_11880</name>
</gene>
<dbReference type="RefSeq" id="WP_025655550.1">
    <property type="nucleotide sequence ID" value="NZ_QVIA01000012.1"/>
</dbReference>
<dbReference type="AlphaFoldDB" id="A0A3E2WVJ3"/>
<sequence>MKIKITGNRCIGCYKYSQYYTISGRGELEAIDCGYCGIRQCTTRPGNRCKEYREKSNVGLSEEQLLRLQWQKEK</sequence>
<accession>A0A3E2WVJ3</accession>
<dbReference type="EMBL" id="QVIA01000012">
    <property type="protein sequence ID" value="RGC31517.1"/>
    <property type="molecule type" value="Genomic_DNA"/>
</dbReference>
<dbReference type="Proteomes" id="UP000261111">
    <property type="component" value="Unassembled WGS sequence"/>
</dbReference>
<protein>
    <submittedName>
        <fullName evidence="1">Uncharacterized protein</fullName>
    </submittedName>
</protein>
<comment type="caution">
    <text evidence="1">The sequence shown here is derived from an EMBL/GenBank/DDBJ whole genome shotgun (WGS) entry which is preliminary data.</text>
</comment>
<proteinExistence type="predicted"/>